<dbReference type="EMBL" id="LCNO01000003">
    <property type="protein sequence ID" value="KKU58362.1"/>
    <property type="molecule type" value="Genomic_DNA"/>
</dbReference>
<evidence type="ECO:0000313" key="3">
    <source>
        <dbReference type="Proteomes" id="UP000034307"/>
    </source>
</evidence>
<comment type="caution">
    <text evidence="2">The sequence shown here is derived from an EMBL/GenBank/DDBJ whole genome shotgun (WGS) entry which is preliminary data.</text>
</comment>
<evidence type="ECO:0000256" key="1">
    <source>
        <dbReference type="SAM" id="Phobius"/>
    </source>
</evidence>
<dbReference type="STRING" id="1618358.UX80_C0003G0017"/>
<name>A0A0G1RMM9_9BACT</name>
<keyword evidence="1" id="KW-1133">Transmembrane helix</keyword>
<keyword evidence="1" id="KW-0812">Transmembrane</keyword>
<reference evidence="2 3" key="1">
    <citation type="journal article" date="2015" name="Nature">
        <title>rRNA introns, odd ribosomes, and small enigmatic genomes across a large radiation of phyla.</title>
        <authorList>
            <person name="Brown C.T."/>
            <person name="Hug L.A."/>
            <person name="Thomas B.C."/>
            <person name="Sharon I."/>
            <person name="Castelle C.J."/>
            <person name="Singh A."/>
            <person name="Wilkins M.J."/>
            <person name="Williams K.H."/>
            <person name="Banfield J.F."/>
        </authorList>
    </citation>
    <scope>NUCLEOTIDE SEQUENCE [LARGE SCALE GENOMIC DNA]</scope>
</reference>
<gene>
    <name evidence="2" type="ORF">UX80_C0003G0017</name>
</gene>
<accession>A0A0G1RMM9</accession>
<protein>
    <submittedName>
        <fullName evidence="2">Uncharacterized protein</fullName>
    </submittedName>
</protein>
<dbReference type="Proteomes" id="UP000034307">
    <property type="component" value="Unassembled WGS sequence"/>
</dbReference>
<dbReference type="AlphaFoldDB" id="A0A0G1RMM9"/>
<feature type="transmembrane region" description="Helical" evidence="1">
    <location>
        <begin position="31"/>
        <end position="52"/>
    </location>
</feature>
<sequence length="53" mass="6085">MRMDMMEMRSLQDGHRFPVQRETARDKVVGLLRILAYLAAGGVLVGMLRIIIR</sequence>
<organism evidence="2 3">
    <name type="scientific">Candidatus Amesbacteria bacterium GW2011_GWA2_47_11b</name>
    <dbReference type="NCBI Taxonomy" id="1618358"/>
    <lineage>
        <taxon>Bacteria</taxon>
        <taxon>Candidatus Amesiibacteriota</taxon>
    </lineage>
</organism>
<proteinExistence type="predicted"/>
<keyword evidence="1" id="KW-0472">Membrane</keyword>
<evidence type="ECO:0000313" key="2">
    <source>
        <dbReference type="EMBL" id="KKU58362.1"/>
    </source>
</evidence>